<evidence type="ECO:0000313" key="2">
    <source>
        <dbReference type="EMBL" id="ONG55788.1"/>
    </source>
</evidence>
<gene>
    <name evidence="2" type="ORF">BKE38_08335</name>
</gene>
<evidence type="ECO:0000313" key="3">
    <source>
        <dbReference type="Proteomes" id="UP000188879"/>
    </source>
</evidence>
<accession>A0A1V2H692</accession>
<keyword evidence="3" id="KW-1185">Reference proteome</keyword>
<protein>
    <submittedName>
        <fullName evidence="2">Uncharacterized protein</fullName>
    </submittedName>
</protein>
<dbReference type="EMBL" id="MLCO01000066">
    <property type="protein sequence ID" value="ONG55788.1"/>
    <property type="molecule type" value="Genomic_DNA"/>
</dbReference>
<keyword evidence="1" id="KW-0732">Signal</keyword>
<reference evidence="2 3" key="1">
    <citation type="submission" date="2016-10" db="EMBL/GenBank/DDBJ databases">
        <title>Draft Genome sequence of Roseomonas sp. strain M3.</title>
        <authorList>
            <person name="Subhash Y."/>
            <person name="Lee S."/>
        </authorList>
    </citation>
    <scope>NUCLEOTIDE SEQUENCE [LARGE SCALE GENOMIC DNA]</scope>
    <source>
        <strain evidence="2 3">M3</strain>
    </source>
</reference>
<sequence length="235" mass="25242">MAMLGLGAMLLAPPALAQGTAMFEGLAGQMAMTNLMLEPLRREAERRDREGATPAAPVPHVVTTYRADPAVSARVMWQFSAFVARQNNTSDVAAMEAQLRQADLPGVWRKIWGGDGLRAGDLVDAQASYFLINWIIANGHGDTSRAQTQAVRAQLAGIIAGNAGTPRLTEAQRQEMAEVLILNGTMQAMAYVNARNANDQAALARLAEAAATRFRAEARLELRRLAVTEAGFAAR</sequence>
<comment type="caution">
    <text evidence="2">The sequence shown here is derived from an EMBL/GenBank/DDBJ whole genome shotgun (WGS) entry which is preliminary data.</text>
</comment>
<proteinExistence type="predicted"/>
<organism evidence="2 3">
    <name type="scientific">Teichococcus deserti</name>
    <dbReference type="NCBI Taxonomy" id="1817963"/>
    <lineage>
        <taxon>Bacteria</taxon>
        <taxon>Pseudomonadati</taxon>
        <taxon>Pseudomonadota</taxon>
        <taxon>Alphaproteobacteria</taxon>
        <taxon>Acetobacterales</taxon>
        <taxon>Roseomonadaceae</taxon>
        <taxon>Roseomonas</taxon>
    </lineage>
</organism>
<evidence type="ECO:0000256" key="1">
    <source>
        <dbReference type="SAM" id="SignalP"/>
    </source>
</evidence>
<feature type="chain" id="PRO_5012617974" evidence="1">
    <location>
        <begin position="18"/>
        <end position="235"/>
    </location>
</feature>
<dbReference type="Pfam" id="PF20388">
    <property type="entry name" value="DUF6683"/>
    <property type="match status" value="1"/>
</dbReference>
<feature type="signal peptide" evidence="1">
    <location>
        <begin position="1"/>
        <end position="17"/>
    </location>
</feature>
<dbReference type="Proteomes" id="UP000188879">
    <property type="component" value="Unassembled WGS sequence"/>
</dbReference>
<name>A0A1V2H692_9PROT</name>
<dbReference type="AlphaFoldDB" id="A0A1V2H692"/>
<dbReference type="InterPro" id="IPR046505">
    <property type="entry name" value="DUF6683"/>
</dbReference>